<evidence type="ECO:0000313" key="2">
    <source>
        <dbReference type="EMBL" id="ANY18843.1"/>
    </source>
</evidence>
<organism evidence="2 3">
    <name type="scientific">Tsuneonella dongtanensis</name>
    <dbReference type="NCBI Taxonomy" id="692370"/>
    <lineage>
        <taxon>Bacteria</taxon>
        <taxon>Pseudomonadati</taxon>
        <taxon>Pseudomonadota</taxon>
        <taxon>Alphaproteobacteria</taxon>
        <taxon>Sphingomonadales</taxon>
        <taxon>Erythrobacteraceae</taxon>
        <taxon>Tsuneonella</taxon>
    </lineage>
</organism>
<dbReference type="Proteomes" id="UP000092932">
    <property type="component" value="Chromosome"/>
</dbReference>
<evidence type="ECO:0000313" key="3">
    <source>
        <dbReference type="Proteomes" id="UP000092932"/>
    </source>
</evidence>
<sequence>MDSLARPPLARPSLKLVLALAVLAVAAIPAAAVLAQGGPALPFTVIETGRAYGSLQQAVDAIGSARGTIAIAPGSYRQCAVQKGGEITFLAAEPGNAVFDRTTCEGKAALVLRGRSARISGLVFRGMAVPDGNGAGIRLEQGDLTVAQSWFLDSQQGILTANDSAGTIVIDKSTFSGLGTCENSAGCAHSIYIGDYGRLRVTRSRFERGTGGHYVKARSRTVEIASSSFDDSAGRGTNYMIDLPAGSTGQITNNWFVQGQDKENYSAFIAVGAEDRLHPSDGLKIAGNDARFAPGVRRSSAFVADWSGEALAVGPNALGTGLEPFEKR</sequence>
<dbReference type="InterPro" id="IPR039448">
    <property type="entry name" value="Beta_helix"/>
</dbReference>
<dbReference type="KEGG" id="ado:A6F68_00308"/>
<dbReference type="RefSeq" id="WP_067675379.1">
    <property type="nucleotide sequence ID" value="NZ_CP016591.1"/>
</dbReference>
<dbReference type="STRING" id="692370.A6F68_00308"/>
<dbReference type="EMBL" id="CP016591">
    <property type="protein sequence ID" value="ANY18843.1"/>
    <property type="molecule type" value="Genomic_DNA"/>
</dbReference>
<dbReference type="AlphaFoldDB" id="A0A1B2A9I9"/>
<reference evidence="2 3" key="1">
    <citation type="submission" date="2016-07" db="EMBL/GenBank/DDBJ databases">
        <title>Complete genome sequence of Altererythrobacter dongtanensis KCTC 22672, a type strain with esterase isolated from tidal flat.</title>
        <authorList>
            <person name="Cheng H."/>
            <person name="Wu Y.-H."/>
            <person name="Zhou P."/>
            <person name="Huo Y.-Y."/>
            <person name="Wang C.-S."/>
            <person name="Xu X.-W."/>
        </authorList>
    </citation>
    <scope>NUCLEOTIDE SEQUENCE [LARGE SCALE GENOMIC DNA]</scope>
    <source>
        <strain evidence="2 3">KCTC 22672</strain>
    </source>
</reference>
<dbReference type="Gene3D" id="2.160.20.10">
    <property type="entry name" value="Single-stranded right-handed beta-helix, Pectin lyase-like"/>
    <property type="match status" value="1"/>
</dbReference>
<accession>A0A1B2A9I9</accession>
<dbReference type="SUPFAM" id="SSF51126">
    <property type="entry name" value="Pectin lyase-like"/>
    <property type="match status" value="1"/>
</dbReference>
<dbReference type="PATRIC" id="fig|692370.5.peg.317"/>
<dbReference type="OrthoDB" id="7237303at2"/>
<gene>
    <name evidence="2" type="ORF">A6F68_00308</name>
</gene>
<keyword evidence="3" id="KW-1185">Reference proteome</keyword>
<dbReference type="Pfam" id="PF13229">
    <property type="entry name" value="Beta_helix"/>
    <property type="match status" value="1"/>
</dbReference>
<dbReference type="InterPro" id="IPR012334">
    <property type="entry name" value="Pectin_lyas_fold"/>
</dbReference>
<dbReference type="InterPro" id="IPR011050">
    <property type="entry name" value="Pectin_lyase_fold/virulence"/>
</dbReference>
<evidence type="ECO:0000259" key="1">
    <source>
        <dbReference type="Pfam" id="PF13229"/>
    </source>
</evidence>
<feature type="domain" description="Right handed beta helix" evidence="1">
    <location>
        <begin position="136"/>
        <end position="268"/>
    </location>
</feature>
<name>A0A1B2A9I9_9SPHN</name>
<protein>
    <recommendedName>
        <fullName evidence="1">Right handed beta helix domain-containing protein</fullName>
    </recommendedName>
</protein>
<proteinExistence type="predicted"/>